<feature type="chain" id="PRO_5035423058" evidence="2">
    <location>
        <begin position="17"/>
        <end position="513"/>
    </location>
</feature>
<dbReference type="PANTHER" id="PTHR16026:SF0">
    <property type="entry name" value="CARTILAGE ACIDIC PROTEIN 1"/>
    <property type="match status" value="1"/>
</dbReference>
<gene>
    <name evidence="4" type="ORF">JL811_05615</name>
</gene>
<reference evidence="4" key="1">
    <citation type="submission" date="2021-01" db="EMBL/GenBank/DDBJ databases">
        <title>Tabrizicola alba sp. nov. a motile alkaliphilic bacterium isolated from a soda lake.</title>
        <authorList>
            <person name="Szuroczki S."/>
            <person name="Abbaszade G."/>
            <person name="Schumann P."/>
            <person name="Toth E."/>
        </authorList>
    </citation>
    <scope>NUCLEOTIDE SEQUENCE</scope>
    <source>
        <strain evidence="4">DMG-N-6</strain>
    </source>
</reference>
<organism evidence="4 5">
    <name type="scientific">Szabonella alba</name>
    <dbReference type="NCBI Taxonomy" id="2804194"/>
    <lineage>
        <taxon>Bacteria</taxon>
        <taxon>Pseudomonadati</taxon>
        <taxon>Pseudomonadota</taxon>
        <taxon>Alphaproteobacteria</taxon>
        <taxon>Rhodobacterales</taxon>
        <taxon>Paracoccaceae</taxon>
        <taxon>Szabonella</taxon>
    </lineage>
</organism>
<comment type="caution">
    <text evidence="4">The sequence shown here is derived from an EMBL/GenBank/DDBJ whole genome shotgun (WGS) entry which is preliminary data.</text>
</comment>
<dbReference type="InterPro" id="IPR027039">
    <property type="entry name" value="Crtac1"/>
</dbReference>
<evidence type="ECO:0000313" key="5">
    <source>
        <dbReference type="Proteomes" id="UP000648908"/>
    </source>
</evidence>
<dbReference type="InterPro" id="IPR011519">
    <property type="entry name" value="UnbV_ASPIC"/>
</dbReference>
<evidence type="ECO:0000313" key="4">
    <source>
        <dbReference type="EMBL" id="MBL4916694.1"/>
    </source>
</evidence>
<feature type="signal peptide" evidence="2">
    <location>
        <begin position="1"/>
        <end position="16"/>
    </location>
</feature>
<keyword evidence="1 2" id="KW-0732">Signal</keyword>
<feature type="domain" description="ASPIC/UnbV" evidence="3">
    <location>
        <begin position="444"/>
        <end position="508"/>
    </location>
</feature>
<dbReference type="RefSeq" id="WP_202687513.1">
    <property type="nucleotide sequence ID" value="NZ_JAESVN010000002.1"/>
</dbReference>
<evidence type="ECO:0000256" key="2">
    <source>
        <dbReference type="SAM" id="SignalP"/>
    </source>
</evidence>
<dbReference type="Proteomes" id="UP000648908">
    <property type="component" value="Unassembled WGS sequence"/>
</dbReference>
<dbReference type="PANTHER" id="PTHR16026">
    <property type="entry name" value="CARTILAGE ACIDIC PROTEIN 1"/>
    <property type="match status" value="1"/>
</dbReference>
<sequence length="513" mass="55682">MIRSATLLLIASPALADPPAAPRFAEETATSGVESRFTGDWDYMVGGGGAGFDCSGDGLPDLFLAGGAGPAGLWRNLSEPGGPLRFEPVADGPAMKAVTGAYPLDIDGDGITDLAVLRVGENLLLRGLGDCRFERANEAWGFDGGDGWTTAFAATWEPGNDWPTLAFGNYVDRREEAFPWGSCTENPLFRPVAGGGYAAPLMLEPAHCPLSMLFSDWDRSGRRDLRVSNDREYFKGGQEQLWRMEPGQPPRLYTAEEGWARLRLWGMGIASADITGDGYPDFYLTSMADNRLQTFPPDSGPGRPRYSDIAGRLGVTAHRPFTGDDVRPSTAWHPQFEDVNNDGRLDLFVAKGNVDKMPDFAERDPNNLLVQQEDGRFAEMADSAGVASMEIARGALVLDLNADGLTDLVVVNRRTPAQIWRNVTDGAGNWLAVALHQEGGNRDAIGSWIELRDAAGTQRREVLIGGGHVSGQLVPWHFGLGTATEAEVRVIWPDGSEGDWQRLEAGRLHRITR</sequence>
<evidence type="ECO:0000256" key="1">
    <source>
        <dbReference type="ARBA" id="ARBA00022729"/>
    </source>
</evidence>
<dbReference type="Gene3D" id="2.130.10.130">
    <property type="entry name" value="Integrin alpha, N-terminal"/>
    <property type="match status" value="1"/>
</dbReference>
<dbReference type="Pfam" id="PF13517">
    <property type="entry name" value="FG-GAP_3"/>
    <property type="match status" value="1"/>
</dbReference>
<name>A0A8K0VBG7_9RHOB</name>
<dbReference type="InterPro" id="IPR013517">
    <property type="entry name" value="FG-GAP"/>
</dbReference>
<dbReference type="InterPro" id="IPR028994">
    <property type="entry name" value="Integrin_alpha_N"/>
</dbReference>
<dbReference type="AlphaFoldDB" id="A0A8K0VBG7"/>
<evidence type="ECO:0000259" key="3">
    <source>
        <dbReference type="Pfam" id="PF07593"/>
    </source>
</evidence>
<keyword evidence="5" id="KW-1185">Reference proteome</keyword>
<dbReference type="SUPFAM" id="SSF69318">
    <property type="entry name" value="Integrin alpha N-terminal domain"/>
    <property type="match status" value="1"/>
</dbReference>
<accession>A0A8K0VBG7</accession>
<proteinExistence type="predicted"/>
<dbReference type="Pfam" id="PF07593">
    <property type="entry name" value="UnbV_ASPIC"/>
    <property type="match status" value="1"/>
</dbReference>
<dbReference type="EMBL" id="JAESVN010000002">
    <property type="protein sequence ID" value="MBL4916694.1"/>
    <property type="molecule type" value="Genomic_DNA"/>
</dbReference>
<protein>
    <submittedName>
        <fullName evidence="4">CRTAC1 family protein</fullName>
    </submittedName>
</protein>